<protein>
    <submittedName>
        <fullName evidence="1">Uncharacterized protein</fullName>
    </submittedName>
</protein>
<dbReference type="EMBL" id="LXQA010428679">
    <property type="protein sequence ID" value="MCI51220.1"/>
    <property type="molecule type" value="Genomic_DNA"/>
</dbReference>
<dbReference type="Proteomes" id="UP000265520">
    <property type="component" value="Unassembled WGS sequence"/>
</dbReference>
<proteinExistence type="predicted"/>
<keyword evidence="2" id="KW-1185">Reference proteome</keyword>
<dbReference type="PROSITE" id="PS51257">
    <property type="entry name" value="PROKAR_LIPOPROTEIN"/>
    <property type="match status" value="1"/>
</dbReference>
<evidence type="ECO:0000313" key="2">
    <source>
        <dbReference type="Proteomes" id="UP000265520"/>
    </source>
</evidence>
<reference evidence="1 2" key="1">
    <citation type="journal article" date="2018" name="Front. Plant Sci.">
        <title>Red Clover (Trifolium pratense) and Zigzag Clover (T. medium) - A Picture of Genomic Similarities and Differences.</title>
        <authorList>
            <person name="Dluhosova J."/>
            <person name="Istvanek J."/>
            <person name="Nedelnik J."/>
            <person name="Repkova J."/>
        </authorList>
    </citation>
    <scope>NUCLEOTIDE SEQUENCE [LARGE SCALE GENOMIC DNA]</scope>
    <source>
        <strain evidence="2">cv. 10/8</strain>
        <tissue evidence="1">Leaf</tissue>
    </source>
</reference>
<name>A0A392STG6_9FABA</name>
<comment type="caution">
    <text evidence="1">The sequence shown here is derived from an EMBL/GenBank/DDBJ whole genome shotgun (WGS) entry which is preliminary data.</text>
</comment>
<dbReference type="AlphaFoldDB" id="A0A392STG6"/>
<organism evidence="1 2">
    <name type="scientific">Trifolium medium</name>
    <dbReference type="NCBI Taxonomy" id="97028"/>
    <lineage>
        <taxon>Eukaryota</taxon>
        <taxon>Viridiplantae</taxon>
        <taxon>Streptophyta</taxon>
        <taxon>Embryophyta</taxon>
        <taxon>Tracheophyta</taxon>
        <taxon>Spermatophyta</taxon>
        <taxon>Magnoliopsida</taxon>
        <taxon>eudicotyledons</taxon>
        <taxon>Gunneridae</taxon>
        <taxon>Pentapetalae</taxon>
        <taxon>rosids</taxon>
        <taxon>fabids</taxon>
        <taxon>Fabales</taxon>
        <taxon>Fabaceae</taxon>
        <taxon>Papilionoideae</taxon>
        <taxon>50 kb inversion clade</taxon>
        <taxon>NPAAA clade</taxon>
        <taxon>Hologalegina</taxon>
        <taxon>IRL clade</taxon>
        <taxon>Trifolieae</taxon>
        <taxon>Trifolium</taxon>
    </lineage>
</organism>
<evidence type="ECO:0000313" key="1">
    <source>
        <dbReference type="EMBL" id="MCI51220.1"/>
    </source>
</evidence>
<feature type="non-terminal residue" evidence="1">
    <location>
        <position position="52"/>
    </location>
</feature>
<accession>A0A392STG6</accession>
<sequence length="52" mass="5552">MARCAGYGVIAGFTSGSCASRILVWRGAQLNQTVEEKPLEVARRAGWVGATR</sequence>